<evidence type="ECO:0000313" key="7">
    <source>
        <dbReference type="Proteomes" id="UP000251314"/>
    </source>
</evidence>
<accession>A0A329R9J3</accession>
<reference evidence="1" key="2">
    <citation type="submission" date="2018-10" db="EMBL/GenBank/DDBJ databases">
        <title>Effector identification in a new, highly contiguous assembly of the strawberry crown rot pathogen Phytophthora cactorum.</title>
        <authorList>
            <person name="Armitage A.D."/>
            <person name="Nellist C.F."/>
            <person name="Bates H."/>
            <person name="Vickerstaff R.J."/>
            <person name="Harrison R.J."/>
        </authorList>
    </citation>
    <scope>NUCLEOTIDE SEQUENCE</scope>
    <source>
        <strain evidence="1">15-7</strain>
        <strain evidence="2">4032</strain>
        <strain evidence="3">4040</strain>
        <strain evidence="4">P415</strain>
        <strain evidence="5">P421</strain>
    </source>
</reference>
<sequence>MALPRFLLRPSCPATLKTRTRALRRRGLLQEHVVTRASIDYLLGDADPELVYVRAVAPARTFTPELNQTRENMAISAEFGVHYARMEVEGQPHTG</sequence>
<evidence type="ECO:0000313" key="2">
    <source>
        <dbReference type="EMBL" id="KAG2941039.1"/>
    </source>
</evidence>
<gene>
    <name evidence="6" type="ORF">PC110_g22374</name>
    <name evidence="1" type="ORF">PC113_g2590</name>
    <name evidence="2" type="ORF">PC115_g2176</name>
    <name evidence="3" type="ORF">PC117_g2621</name>
    <name evidence="4" type="ORF">PC118_g2004</name>
    <name evidence="5" type="ORF">PC129_g913</name>
</gene>
<dbReference type="VEuPathDB" id="FungiDB:PC110_g22374"/>
<dbReference type="Proteomes" id="UP000251314">
    <property type="component" value="Unassembled WGS sequence"/>
</dbReference>
<evidence type="ECO:0000313" key="3">
    <source>
        <dbReference type="EMBL" id="KAG2952603.1"/>
    </source>
</evidence>
<evidence type="ECO:0000313" key="6">
    <source>
        <dbReference type="EMBL" id="RAW21183.1"/>
    </source>
</evidence>
<dbReference type="EMBL" id="RCMG01000036">
    <property type="protein sequence ID" value="KAG2866701.1"/>
    <property type="molecule type" value="Genomic_DNA"/>
</dbReference>
<dbReference type="Proteomes" id="UP000774804">
    <property type="component" value="Unassembled WGS sequence"/>
</dbReference>
<dbReference type="AlphaFoldDB" id="A0A329R9J3"/>
<dbReference type="Proteomes" id="UP000697107">
    <property type="component" value="Unassembled WGS sequence"/>
</dbReference>
<dbReference type="EMBL" id="MJFZ01001973">
    <property type="protein sequence ID" value="RAW21183.1"/>
    <property type="molecule type" value="Genomic_DNA"/>
</dbReference>
<dbReference type="EMBL" id="RCMK01000035">
    <property type="protein sequence ID" value="KAG2952603.1"/>
    <property type="molecule type" value="Genomic_DNA"/>
</dbReference>
<dbReference type="Proteomes" id="UP000735874">
    <property type="component" value="Unassembled WGS sequence"/>
</dbReference>
<organism evidence="6 7">
    <name type="scientific">Phytophthora cactorum</name>
    <dbReference type="NCBI Taxonomy" id="29920"/>
    <lineage>
        <taxon>Eukaryota</taxon>
        <taxon>Sar</taxon>
        <taxon>Stramenopiles</taxon>
        <taxon>Oomycota</taxon>
        <taxon>Peronosporomycetes</taxon>
        <taxon>Peronosporales</taxon>
        <taxon>Peronosporaceae</taxon>
        <taxon>Phytophthora</taxon>
    </lineage>
</organism>
<dbReference type="Proteomes" id="UP000760860">
    <property type="component" value="Unassembled WGS sequence"/>
</dbReference>
<proteinExistence type="predicted"/>
<dbReference type="EMBL" id="RCML01000028">
    <property type="protein sequence ID" value="KAG2997235.1"/>
    <property type="molecule type" value="Genomic_DNA"/>
</dbReference>
<dbReference type="EMBL" id="RCMV01000013">
    <property type="protein sequence ID" value="KAG3228570.1"/>
    <property type="molecule type" value="Genomic_DNA"/>
</dbReference>
<protein>
    <submittedName>
        <fullName evidence="6">Uncharacterized protein</fullName>
    </submittedName>
</protein>
<reference evidence="6 7" key="1">
    <citation type="submission" date="2018-01" db="EMBL/GenBank/DDBJ databases">
        <title>Draft genome of the strawberry crown rot pathogen Phytophthora cactorum.</title>
        <authorList>
            <person name="Armitage A.D."/>
            <person name="Lysoe E."/>
            <person name="Nellist C.F."/>
            <person name="Harrison R.J."/>
            <person name="Brurberg M.B."/>
        </authorList>
    </citation>
    <scope>NUCLEOTIDE SEQUENCE [LARGE SCALE GENOMIC DNA]</scope>
    <source>
        <strain evidence="6 7">10300</strain>
    </source>
</reference>
<evidence type="ECO:0000313" key="4">
    <source>
        <dbReference type="EMBL" id="KAG2997235.1"/>
    </source>
</evidence>
<dbReference type="Proteomes" id="UP000736787">
    <property type="component" value="Unassembled WGS sequence"/>
</dbReference>
<evidence type="ECO:0000313" key="5">
    <source>
        <dbReference type="EMBL" id="KAG3228570.1"/>
    </source>
</evidence>
<name>A0A329R9J3_9STRA</name>
<dbReference type="OrthoDB" id="122818at2759"/>
<evidence type="ECO:0000313" key="1">
    <source>
        <dbReference type="EMBL" id="KAG2866701.1"/>
    </source>
</evidence>
<keyword evidence="7" id="KW-1185">Reference proteome</keyword>
<comment type="caution">
    <text evidence="6">The sequence shown here is derived from an EMBL/GenBank/DDBJ whole genome shotgun (WGS) entry which is preliminary data.</text>
</comment>
<dbReference type="EMBL" id="RCMI01000031">
    <property type="protein sequence ID" value="KAG2941039.1"/>
    <property type="molecule type" value="Genomic_DNA"/>
</dbReference>